<dbReference type="Gene3D" id="3.30.70.270">
    <property type="match status" value="1"/>
</dbReference>
<evidence type="ECO:0000256" key="2">
    <source>
        <dbReference type="ARBA" id="ARBA00012180"/>
    </source>
</evidence>
<name>A0A9D3WVH6_9SAUR</name>
<dbReference type="Pfam" id="PF00078">
    <property type="entry name" value="RVT_1"/>
    <property type="match status" value="1"/>
</dbReference>
<dbReference type="EC" id="3.1.26.4" evidence="2"/>
<dbReference type="CDD" id="cd01650">
    <property type="entry name" value="RT_nLTR_like"/>
    <property type="match status" value="1"/>
</dbReference>
<accession>A0A9D3WVH6</accession>
<reference evidence="4" key="1">
    <citation type="submission" date="2021-09" db="EMBL/GenBank/DDBJ databases">
        <title>The genome of Mauremys mutica provides insights into the evolution of semi-aquatic lifestyle.</title>
        <authorList>
            <person name="Gong S."/>
            <person name="Gao Y."/>
        </authorList>
    </citation>
    <scope>NUCLEOTIDE SEQUENCE</scope>
    <source>
        <strain evidence="4">MM-2020</strain>
        <tissue evidence="4">Muscle</tissue>
    </source>
</reference>
<proteinExistence type="inferred from homology"/>
<dbReference type="Proteomes" id="UP000827986">
    <property type="component" value="Unassembled WGS sequence"/>
</dbReference>
<organism evidence="4 5">
    <name type="scientific">Mauremys mutica</name>
    <name type="common">yellowpond turtle</name>
    <dbReference type="NCBI Taxonomy" id="74926"/>
    <lineage>
        <taxon>Eukaryota</taxon>
        <taxon>Metazoa</taxon>
        <taxon>Chordata</taxon>
        <taxon>Craniata</taxon>
        <taxon>Vertebrata</taxon>
        <taxon>Euteleostomi</taxon>
        <taxon>Archelosauria</taxon>
        <taxon>Testudinata</taxon>
        <taxon>Testudines</taxon>
        <taxon>Cryptodira</taxon>
        <taxon>Durocryptodira</taxon>
        <taxon>Testudinoidea</taxon>
        <taxon>Geoemydidae</taxon>
        <taxon>Geoemydinae</taxon>
        <taxon>Mauremys</taxon>
    </lineage>
</organism>
<comment type="caution">
    <text evidence="4">The sequence shown here is derived from an EMBL/GenBank/DDBJ whole genome shotgun (WGS) entry which is preliminary data.</text>
</comment>
<dbReference type="InterPro" id="IPR043502">
    <property type="entry name" value="DNA/RNA_pol_sf"/>
</dbReference>
<protein>
    <recommendedName>
        <fullName evidence="2">ribonuclease H</fullName>
        <ecNumber evidence="2">3.1.26.4</ecNumber>
    </recommendedName>
</protein>
<evidence type="ECO:0000313" key="5">
    <source>
        <dbReference type="Proteomes" id="UP000827986"/>
    </source>
</evidence>
<dbReference type="EMBL" id="JAHDVG010000485">
    <property type="protein sequence ID" value="KAH1168859.1"/>
    <property type="molecule type" value="Genomic_DNA"/>
</dbReference>
<dbReference type="InterPro" id="IPR043128">
    <property type="entry name" value="Rev_trsase/Diguanyl_cyclase"/>
</dbReference>
<evidence type="ECO:0000256" key="1">
    <source>
        <dbReference type="ARBA" id="ARBA00010879"/>
    </source>
</evidence>
<dbReference type="GO" id="GO:0004523">
    <property type="term" value="F:RNA-DNA hybrid ribonuclease activity"/>
    <property type="evidence" value="ECO:0007669"/>
    <property type="project" value="UniProtKB-EC"/>
</dbReference>
<gene>
    <name evidence="4" type="ORF">KIL84_013449</name>
</gene>
<feature type="domain" description="Reverse transcriptase" evidence="3">
    <location>
        <begin position="1"/>
        <end position="202"/>
    </location>
</feature>
<keyword evidence="5" id="KW-1185">Reference proteome</keyword>
<dbReference type="SUPFAM" id="SSF56672">
    <property type="entry name" value="DNA/RNA polymerases"/>
    <property type="match status" value="1"/>
</dbReference>
<evidence type="ECO:0000313" key="4">
    <source>
        <dbReference type="EMBL" id="KAH1168859.1"/>
    </source>
</evidence>
<dbReference type="PANTHER" id="PTHR47027">
    <property type="entry name" value="REVERSE TRANSCRIPTASE DOMAIN-CONTAINING PROTEIN"/>
    <property type="match status" value="1"/>
</dbReference>
<dbReference type="AlphaFoldDB" id="A0A9D3WVH6"/>
<sequence length="202" mass="23482">MEEVKNNTIDEERQSRRLSNYRPITLLSQVYKVFTHVILSRIKKDLEMHESREQAGFWAGSSSKKCKEYKVPLCLAFVDYKIGINLKYIDLLEEINCNCSTEITLFNIPGIIIIHRGVRQGDTISPKLFAAVLESLLKKLNWEEGIRIDREQLMHILIADNCIILAKDTAELENKLQQLQTLSHDIGLEVNTLKMKWMRNEH</sequence>
<dbReference type="PANTHER" id="PTHR47027:SF29">
    <property type="entry name" value="C2H2-TYPE DOMAIN-CONTAINING PROTEIN"/>
    <property type="match status" value="1"/>
</dbReference>
<dbReference type="InterPro" id="IPR000477">
    <property type="entry name" value="RT_dom"/>
</dbReference>
<evidence type="ECO:0000259" key="3">
    <source>
        <dbReference type="PROSITE" id="PS50878"/>
    </source>
</evidence>
<dbReference type="PROSITE" id="PS50878">
    <property type="entry name" value="RT_POL"/>
    <property type="match status" value="1"/>
</dbReference>
<comment type="similarity">
    <text evidence="1">Belongs to the beta type-B retroviral polymerase family. HERV class-II K(HML-2) pol subfamily.</text>
</comment>